<dbReference type="InterPro" id="IPR051612">
    <property type="entry name" value="Teichoic_Acid_Biosynth"/>
</dbReference>
<dbReference type="GO" id="GO:0019350">
    <property type="term" value="P:teichoic acid biosynthetic process"/>
    <property type="evidence" value="ECO:0007669"/>
    <property type="project" value="UniProtKB-KW"/>
</dbReference>
<dbReference type="SUPFAM" id="SSF53756">
    <property type="entry name" value="UDP-Glycosyltransferase/glycogen phosphorylase"/>
    <property type="match status" value="1"/>
</dbReference>
<dbReference type="CDD" id="cd00761">
    <property type="entry name" value="Glyco_tranf_GTA_type"/>
    <property type="match status" value="1"/>
</dbReference>
<proteinExistence type="inferred from homology"/>
<dbReference type="GO" id="GO:0047355">
    <property type="term" value="F:CDP-glycerol glycerophosphotransferase activity"/>
    <property type="evidence" value="ECO:0007669"/>
    <property type="project" value="InterPro"/>
</dbReference>
<dbReference type="InterPro" id="IPR001173">
    <property type="entry name" value="Glyco_trans_2-like"/>
</dbReference>
<protein>
    <submittedName>
        <fullName evidence="8">Bifunctional glycosyltransferase family 2 protein/CDP-glycerol:glycerophosphate glycerophosphotransferase</fullName>
    </submittedName>
</protein>
<comment type="subcellular location">
    <subcellularLocation>
        <location evidence="1">Cell membrane</location>
        <topology evidence="1">Peripheral membrane protein</topology>
    </subcellularLocation>
</comment>
<evidence type="ECO:0000259" key="7">
    <source>
        <dbReference type="Pfam" id="PF00535"/>
    </source>
</evidence>
<evidence type="ECO:0000256" key="2">
    <source>
        <dbReference type="ARBA" id="ARBA00010488"/>
    </source>
</evidence>
<evidence type="ECO:0000256" key="4">
    <source>
        <dbReference type="ARBA" id="ARBA00022679"/>
    </source>
</evidence>
<accession>A0A4U0RH42</accession>
<dbReference type="InterPro" id="IPR043149">
    <property type="entry name" value="TagF_N"/>
</dbReference>
<dbReference type="AlphaFoldDB" id="A0A4U0RH42"/>
<keyword evidence="6" id="KW-0472">Membrane</keyword>
<keyword evidence="4 8" id="KW-0808">Transferase</keyword>
<dbReference type="SUPFAM" id="SSF53448">
    <property type="entry name" value="Nucleotide-diphospho-sugar transferases"/>
    <property type="match status" value="1"/>
</dbReference>
<feature type="domain" description="Glycosyltransferase 2-like" evidence="7">
    <location>
        <begin position="17"/>
        <end position="184"/>
    </location>
</feature>
<keyword evidence="3" id="KW-1003">Cell membrane</keyword>
<dbReference type="Proteomes" id="UP000305778">
    <property type="component" value="Unassembled WGS sequence"/>
</dbReference>
<dbReference type="PANTHER" id="PTHR37316">
    <property type="entry name" value="TEICHOIC ACID GLYCEROL-PHOSPHATE PRIMASE"/>
    <property type="match status" value="1"/>
</dbReference>
<dbReference type="EMBL" id="SUMC01000220">
    <property type="protein sequence ID" value="TJZ94477.1"/>
    <property type="molecule type" value="Genomic_DNA"/>
</dbReference>
<keyword evidence="5" id="KW-0777">Teichoic acid biosynthesis</keyword>
<dbReference type="Gene3D" id="3.90.550.10">
    <property type="entry name" value="Spore Coat Polysaccharide Biosynthesis Protein SpsA, Chain A"/>
    <property type="match status" value="1"/>
</dbReference>
<sequence length="740" mass="83148">MTSEPRAAAQRAEVLISIVLPVYQVEDYLRPCLDAIAGQSFSAFEVVAVDDCSPDGCGAILDEYARNDPRIRVVHLERNVGLGEARNAGFERTRGEYVWFLDSDDWIADEALAAIAGRLASSRPDVLFVDYARVLPSGRVESNPRRHLLSEPPPPDVLDLRSRPSVLQLMMTAWNKVIRRDFLADLGLRFGRGLYEDLPVTYPILMAAQRIALLDQVCYFYRERREGAITATVSDRHFDVFGQYEKIFGFLDDRGAAVEEFRAQMFDRAIWHYTTIIEDPGRVPAARRREFFGRMAEHFARFRPPGYSYPPGARGTKFRLVERDAFRLFSTLLPANRIRLTSRQTVARAVGAGRKTGRRARTAPSLLYYHMHKRLPIDDGLAVYAAYWYRGYACNPRAIYEAARELAPEVHGVWVVRKDAVDSLPAGVDHVVAGSLRSLRVLARAKYLVNNVNFPHSVSKRRESVHVQTLHGTPLKAMGLDQQRYPVGAQDMNFARLREHSARWDFTISANPLSSEVWQRVYPGQYELLETGYPRNDRFFRAGPEEIAGIRADLGIAPGQTAVLYAPTHREYAAGSEPLLDPSRLAAALGPEYVLLLRAHYYDVDGTGAAAEQGGNGKARVVDVSAYPVVEDLCLAADVLVTDYSSIMFDYANLDRPIVVYAPDWETYRRTRGVTFDLMEQPPGAVATTEDQLIEVFRSGEADAGASAKARAEFRRRFCVFDDGHAAERVVRRVFLGETL</sequence>
<dbReference type="OrthoDB" id="3183633at2"/>
<evidence type="ECO:0000313" key="8">
    <source>
        <dbReference type="EMBL" id="TJZ94477.1"/>
    </source>
</evidence>
<evidence type="ECO:0000256" key="1">
    <source>
        <dbReference type="ARBA" id="ARBA00004202"/>
    </source>
</evidence>
<evidence type="ECO:0000256" key="5">
    <source>
        <dbReference type="ARBA" id="ARBA00022944"/>
    </source>
</evidence>
<dbReference type="GO" id="GO:0005886">
    <property type="term" value="C:plasma membrane"/>
    <property type="evidence" value="ECO:0007669"/>
    <property type="project" value="UniProtKB-SubCell"/>
</dbReference>
<name>A0A4U0RH42_9ACTN</name>
<keyword evidence="9" id="KW-1185">Reference proteome</keyword>
<gene>
    <name evidence="8" type="ORF">FCI23_53630</name>
</gene>
<dbReference type="Gene3D" id="3.40.50.11820">
    <property type="match status" value="1"/>
</dbReference>
<dbReference type="Gene3D" id="3.40.50.12580">
    <property type="match status" value="1"/>
</dbReference>
<dbReference type="InterPro" id="IPR029044">
    <property type="entry name" value="Nucleotide-diphossugar_trans"/>
</dbReference>
<dbReference type="Pfam" id="PF04464">
    <property type="entry name" value="Glyphos_transf"/>
    <property type="match status" value="1"/>
</dbReference>
<dbReference type="FunFam" id="3.90.550.10:FF:000196">
    <property type="entry name" value="Glycosyl transferase"/>
    <property type="match status" value="1"/>
</dbReference>
<dbReference type="InterPro" id="IPR043148">
    <property type="entry name" value="TagF_C"/>
</dbReference>
<evidence type="ECO:0000256" key="6">
    <source>
        <dbReference type="ARBA" id="ARBA00023136"/>
    </source>
</evidence>
<dbReference type="PANTHER" id="PTHR37316:SF3">
    <property type="entry name" value="TEICHOIC ACID GLYCEROL-PHOSPHATE TRANSFERASE"/>
    <property type="match status" value="1"/>
</dbReference>
<dbReference type="InterPro" id="IPR007554">
    <property type="entry name" value="Glycerophosphate_synth"/>
</dbReference>
<organism evidence="8 9">
    <name type="scientific">Actinacidiphila oryziradicis</name>
    <dbReference type="NCBI Taxonomy" id="2571141"/>
    <lineage>
        <taxon>Bacteria</taxon>
        <taxon>Bacillati</taxon>
        <taxon>Actinomycetota</taxon>
        <taxon>Actinomycetes</taxon>
        <taxon>Kitasatosporales</taxon>
        <taxon>Streptomycetaceae</taxon>
        <taxon>Actinacidiphila</taxon>
    </lineage>
</organism>
<evidence type="ECO:0000256" key="3">
    <source>
        <dbReference type="ARBA" id="ARBA00022475"/>
    </source>
</evidence>
<dbReference type="RefSeq" id="WP_136731442.1">
    <property type="nucleotide sequence ID" value="NZ_SUMC01000220.1"/>
</dbReference>
<comment type="similarity">
    <text evidence="2">Belongs to the CDP-glycerol glycerophosphotransferase family.</text>
</comment>
<evidence type="ECO:0000313" key="9">
    <source>
        <dbReference type="Proteomes" id="UP000305778"/>
    </source>
</evidence>
<reference evidence="8 9" key="1">
    <citation type="submission" date="2019-04" db="EMBL/GenBank/DDBJ databases">
        <title>Streptomyces oryziradicis sp. nov., a novel actinomycete isolated from rhizosphere soil of rice (Oryza sativa L.).</title>
        <authorList>
            <person name="Li C."/>
        </authorList>
    </citation>
    <scope>NUCLEOTIDE SEQUENCE [LARGE SCALE GENOMIC DNA]</scope>
    <source>
        <strain evidence="8 9">NEAU-C40</strain>
    </source>
</reference>
<comment type="caution">
    <text evidence="8">The sequence shown here is derived from an EMBL/GenBank/DDBJ whole genome shotgun (WGS) entry which is preliminary data.</text>
</comment>
<dbReference type="Pfam" id="PF00535">
    <property type="entry name" value="Glycos_transf_2"/>
    <property type="match status" value="1"/>
</dbReference>